<protein>
    <submittedName>
        <fullName evidence="2">Glycosyltransferase</fullName>
    </submittedName>
</protein>
<dbReference type="Gene3D" id="3.90.550.10">
    <property type="entry name" value="Spore Coat Polysaccharide Biosynthesis Protein SpsA, Chain A"/>
    <property type="match status" value="1"/>
</dbReference>
<dbReference type="SUPFAM" id="SSF53448">
    <property type="entry name" value="Nucleotide-diphospho-sugar transferases"/>
    <property type="match status" value="1"/>
</dbReference>
<dbReference type="Pfam" id="PF00535">
    <property type="entry name" value="Glycos_transf_2"/>
    <property type="match status" value="1"/>
</dbReference>
<gene>
    <name evidence="2" type="ORF">H0A76_01435</name>
</gene>
<evidence type="ECO:0000313" key="2">
    <source>
        <dbReference type="EMBL" id="NYT26680.1"/>
    </source>
</evidence>
<dbReference type="InterPro" id="IPR001173">
    <property type="entry name" value="Glyco_trans_2-like"/>
</dbReference>
<dbReference type="PANTHER" id="PTHR22916:SF67">
    <property type="entry name" value="COLANIC ACID BIOSYNTHESIS GLYCOSYL TRANSFERASE WCAE-RELATED"/>
    <property type="match status" value="1"/>
</dbReference>
<dbReference type="Proteomes" id="UP000568751">
    <property type="component" value="Unassembled WGS sequence"/>
</dbReference>
<dbReference type="EMBL" id="JACCHT010000001">
    <property type="protein sequence ID" value="NYT26680.1"/>
    <property type="molecule type" value="Genomic_DNA"/>
</dbReference>
<dbReference type="AlphaFoldDB" id="A0A853F343"/>
<feature type="domain" description="Glycosyltransferase 2-like" evidence="1">
    <location>
        <begin position="6"/>
        <end position="127"/>
    </location>
</feature>
<evidence type="ECO:0000313" key="3">
    <source>
        <dbReference type="Proteomes" id="UP000568751"/>
    </source>
</evidence>
<comment type="caution">
    <text evidence="2">The sequence shown here is derived from an EMBL/GenBank/DDBJ whole genome shotgun (WGS) entry which is preliminary data.</text>
</comment>
<dbReference type="GO" id="GO:0016758">
    <property type="term" value="F:hexosyltransferase activity"/>
    <property type="evidence" value="ECO:0007669"/>
    <property type="project" value="UniProtKB-ARBA"/>
</dbReference>
<proteinExistence type="predicted"/>
<sequence length="250" mass="28669">MNNYNCIQRCQGFGKTIQNVINQTYDNIEYIIIDGGSTDGTIEVIKRYEDKISRWVSEPDKGIYDAMNKGINLASGDWMNFMNAGDGFFDTSIVEKVVPLLDNDMLVVYGDTVLDYGTYTSLRTNLDLSNMYYGQVLGHQSSFTNAIYQKKNPFSLEYEIAGDYDFLLNAYIKNKDGFKQIPMVVSVFSMDGVSSNNEIQSTLERIRILKKVKQYKLKIRLAYYLVLLKIMIKNKLPAKIIKRINVGERQ</sequence>
<dbReference type="PANTHER" id="PTHR22916">
    <property type="entry name" value="GLYCOSYLTRANSFERASE"/>
    <property type="match status" value="1"/>
</dbReference>
<reference evidence="2 3" key="1">
    <citation type="submission" date="2020-05" db="EMBL/GenBank/DDBJ databases">
        <title>Horizontal transmission and recombination maintain forever young bacterial symbiont genomes.</title>
        <authorList>
            <person name="Russell S.L."/>
            <person name="Pepper-Tunick E."/>
            <person name="Svedberg J."/>
            <person name="Byrne A."/>
            <person name="Ruelas Castillo J."/>
            <person name="Vollmers C."/>
            <person name="Beinart R.A."/>
            <person name="Corbett-Detig R."/>
        </authorList>
    </citation>
    <scope>NUCLEOTIDE SEQUENCE [LARGE SCALE GENOMIC DNA]</scope>
    <source>
        <strain evidence="2">455</strain>
    </source>
</reference>
<accession>A0A853F343</accession>
<name>A0A853F343_9GAMM</name>
<keyword evidence="2" id="KW-0808">Transferase</keyword>
<dbReference type="CDD" id="cd06433">
    <property type="entry name" value="GT_2_WfgS_like"/>
    <property type="match status" value="1"/>
</dbReference>
<dbReference type="InterPro" id="IPR029044">
    <property type="entry name" value="Nucleotide-diphossugar_trans"/>
</dbReference>
<evidence type="ECO:0000259" key="1">
    <source>
        <dbReference type="Pfam" id="PF00535"/>
    </source>
</evidence>
<organism evidence="2 3">
    <name type="scientific">Candidatus Thiodubiliella endoseptemdiera</name>
    <dbReference type="NCBI Taxonomy" id="2738886"/>
    <lineage>
        <taxon>Bacteria</taxon>
        <taxon>Pseudomonadati</taxon>
        <taxon>Pseudomonadota</taxon>
        <taxon>Gammaproteobacteria</taxon>
        <taxon>Candidatus Pseudothioglobaceae</taxon>
        <taxon>Candidatus Thiodubiliella</taxon>
    </lineage>
</organism>